<dbReference type="RefSeq" id="WP_093953694.1">
    <property type="nucleotide sequence ID" value="NZ_NMUL01000067.1"/>
</dbReference>
<reference evidence="2" key="1">
    <citation type="submission" date="2017-07" db="EMBL/GenBank/DDBJ databases">
        <title>Comparative genome mining reveals phylogenetic distribution patterns of secondary metabolites in Amycolatopsis.</title>
        <authorList>
            <person name="Adamek M."/>
            <person name="Alanjary M."/>
            <person name="Sales-Ortells H."/>
            <person name="Goodfellow M."/>
            <person name="Bull A.T."/>
            <person name="Kalinowski J."/>
            <person name="Ziemert N."/>
        </authorList>
    </citation>
    <scope>NUCLEOTIDE SEQUENCE [LARGE SCALE GENOMIC DNA]</scope>
    <source>
        <strain evidence="2">H5</strain>
    </source>
</reference>
<gene>
    <name evidence="1" type="ORF">CF165_44850</name>
</gene>
<dbReference type="Proteomes" id="UP000215199">
    <property type="component" value="Unassembled WGS sequence"/>
</dbReference>
<evidence type="ECO:0000313" key="1">
    <source>
        <dbReference type="EMBL" id="OXM60025.1"/>
    </source>
</evidence>
<dbReference type="AlphaFoldDB" id="A0A229SM16"/>
<proteinExistence type="predicted"/>
<protein>
    <submittedName>
        <fullName evidence="1">Uncharacterized protein</fullName>
    </submittedName>
</protein>
<keyword evidence="2" id="KW-1185">Reference proteome</keyword>
<evidence type="ECO:0000313" key="2">
    <source>
        <dbReference type="Proteomes" id="UP000215199"/>
    </source>
</evidence>
<name>A0A229SM16_9PSEU</name>
<comment type="caution">
    <text evidence="1">The sequence shown here is derived from an EMBL/GenBank/DDBJ whole genome shotgun (WGS) entry which is preliminary data.</text>
</comment>
<accession>A0A229SM16</accession>
<organism evidence="1 2">
    <name type="scientific">Amycolatopsis vastitatis</name>
    <dbReference type="NCBI Taxonomy" id="1905142"/>
    <lineage>
        <taxon>Bacteria</taxon>
        <taxon>Bacillati</taxon>
        <taxon>Actinomycetota</taxon>
        <taxon>Actinomycetes</taxon>
        <taxon>Pseudonocardiales</taxon>
        <taxon>Pseudonocardiaceae</taxon>
        <taxon>Amycolatopsis</taxon>
    </lineage>
</organism>
<sequence length="68" mass="7167">MEVDGHLTPQQAALKAVMSSPAGRAQVEKALGTITTVKIDLPETGRQRFGVGARAPADVRLPTWDPSA</sequence>
<dbReference type="EMBL" id="NMUL01000067">
    <property type="protein sequence ID" value="OXM60025.1"/>
    <property type="molecule type" value="Genomic_DNA"/>
</dbReference>